<dbReference type="EMBL" id="CAJVPW010013908">
    <property type="protein sequence ID" value="CAG8649475.1"/>
    <property type="molecule type" value="Genomic_DNA"/>
</dbReference>
<comment type="caution">
    <text evidence="1">The sequence shown here is derived from an EMBL/GenBank/DDBJ whole genome shotgun (WGS) entry which is preliminary data.</text>
</comment>
<accession>A0ACA9NIV4</accession>
<organism evidence="1 2">
    <name type="scientific">Cetraspora pellucida</name>
    <dbReference type="NCBI Taxonomy" id="1433469"/>
    <lineage>
        <taxon>Eukaryota</taxon>
        <taxon>Fungi</taxon>
        <taxon>Fungi incertae sedis</taxon>
        <taxon>Mucoromycota</taxon>
        <taxon>Glomeromycotina</taxon>
        <taxon>Glomeromycetes</taxon>
        <taxon>Diversisporales</taxon>
        <taxon>Gigasporaceae</taxon>
        <taxon>Cetraspora</taxon>
    </lineage>
</organism>
<name>A0ACA9NIV4_9GLOM</name>
<sequence>MPNKKTKINRQARTIKIKGGDEVYTRFSKREYETRREMFDNPDYYVRRIHEKFRVGQKITTTERDLLGLIKRRPGAYKYYANRPASATERKRKERARKKLTLGKALKEEEKKLLGL</sequence>
<evidence type="ECO:0000313" key="1">
    <source>
        <dbReference type="EMBL" id="CAG8649475.1"/>
    </source>
</evidence>
<protein>
    <submittedName>
        <fullName evidence="1">17464_t:CDS:1</fullName>
    </submittedName>
</protein>
<proteinExistence type="predicted"/>
<reference evidence="1" key="1">
    <citation type="submission" date="2021-06" db="EMBL/GenBank/DDBJ databases">
        <authorList>
            <person name="Kallberg Y."/>
            <person name="Tangrot J."/>
            <person name="Rosling A."/>
        </authorList>
    </citation>
    <scope>NUCLEOTIDE SEQUENCE</scope>
    <source>
        <strain evidence="1">28 12/20/2015</strain>
    </source>
</reference>
<gene>
    <name evidence="1" type="ORF">SPELUC_LOCUS8861</name>
</gene>
<dbReference type="Proteomes" id="UP000789366">
    <property type="component" value="Unassembled WGS sequence"/>
</dbReference>
<evidence type="ECO:0000313" key="2">
    <source>
        <dbReference type="Proteomes" id="UP000789366"/>
    </source>
</evidence>
<keyword evidence="2" id="KW-1185">Reference proteome</keyword>